<evidence type="ECO:0000256" key="2">
    <source>
        <dbReference type="ARBA" id="ARBA00004141"/>
    </source>
</evidence>
<dbReference type="Proteomes" id="UP001061958">
    <property type="component" value="Unassembled WGS sequence"/>
</dbReference>
<evidence type="ECO:0000313" key="16">
    <source>
        <dbReference type="Proteomes" id="UP001061958"/>
    </source>
</evidence>
<comment type="catalytic activity">
    <reaction evidence="1">
        <text>S-ubiquitinyl-[E2 ubiquitin-conjugating enzyme]-L-cysteine + [acceptor protein]-L-lysine = [E2 ubiquitin-conjugating enzyme]-L-cysteine + N(6)-ubiquitinyl-[acceptor protein]-L-lysine.</text>
        <dbReference type="EC" id="2.3.2.27"/>
    </reaction>
</comment>
<comment type="subcellular location">
    <subcellularLocation>
        <location evidence="2">Membrane</location>
        <topology evidence="2">Multi-pass membrane protein</topology>
    </subcellularLocation>
</comment>
<keyword evidence="4" id="KW-0808">Transferase</keyword>
<dbReference type="OrthoDB" id="6080at2759"/>
<dbReference type="PANTHER" id="PTHR45977">
    <property type="entry name" value="TARGET OF ERK KINASE MPK-1"/>
    <property type="match status" value="1"/>
</dbReference>
<keyword evidence="7 12" id="KW-0863">Zinc-finger</keyword>
<dbReference type="GO" id="GO:0008270">
    <property type="term" value="F:zinc ion binding"/>
    <property type="evidence" value="ECO:0007669"/>
    <property type="project" value="UniProtKB-KW"/>
</dbReference>
<evidence type="ECO:0000313" key="15">
    <source>
        <dbReference type="EMBL" id="GJQ14849.1"/>
    </source>
</evidence>
<gene>
    <name evidence="15" type="ORF">GpartN1_g6640.t1</name>
</gene>
<keyword evidence="5 13" id="KW-0812">Transmembrane</keyword>
<keyword evidence="11 13" id="KW-0472">Membrane</keyword>
<proteinExistence type="predicted"/>
<evidence type="ECO:0000256" key="7">
    <source>
        <dbReference type="ARBA" id="ARBA00022771"/>
    </source>
</evidence>
<keyword evidence="8" id="KW-0833">Ubl conjugation pathway</keyword>
<organism evidence="15 16">
    <name type="scientific">Galdieria partita</name>
    <dbReference type="NCBI Taxonomy" id="83374"/>
    <lineage>
        <taxon>Eukaryota</taxon>
        <taxon>Rhodophyta</taxon>
        <taxon>Bangiophyceae</taxon>
        <taxon>Galdieriales</taxon>
        <taxon>Galdieriaceae</taxon>
        <taxon>Galdieria</taxon>
    </lineage>
</organism>
<dbReference type="GO" id="GO:0016020">
    <property type="term" value="C:membrane"/>
    <property type="evidence" value="ECO:0007669"/>
    <property type="project" value="UniProtKB-SubCell"/>
</dbReference>
<feature type="transmembrane region" description="Helical" evidence="13">
    <location>
        <begin position="6"/>
        <end position="29"/>
    </location>
</feature>
<comment type="caution">
    <text evidence="15">The sequence shown here is derived from an EMBL/GenBank/DDBJ whole genome shotgun (WGS) entry which is preliminary data.</text>
</comment>
<dbReference type="Pfam" id="PF13639">
    <property type="entry name" value="zf-RING_2"/>
    <property type="match status" value="1"/>
</dbReference>
<reference evidence="15" key="2">
    <citation type="submission" date="2022-01" db="EMBL/GenBank/DDBJ databases">
        <authorList>
            <person name="Hirooka S."/>
            <person name="Miyagishima S.Y."/>
        </authorList>
    </citation>
    <scope>NUCLEOTIDE SEQUENCE</scope>
    <source>
        <strain evidence="15">NBRC 102759</strain>
    </source>
</reference>
<keyword evidence="10 13" id="KW-1133">Transmembrane helix</keyword>
<evidence type="ECO:0000256" key="13">
    <source>
        <dbReference type="SAM" id="Phobius"/>
    </source>
</evidence>
<sequence length="324" mass="37255">MISGVLLFIILLSVLLPTGFGVFTIMFIIQHKRLQRIRQRRRLFRRASSLCEQQRKKMVADVLLNDVCPLYVYEGYVVDGTEVSPGQNEHLHIEGTASDSVKSPCQIWQNLRSSSGEELDSQRALVEVSSTKSQFCGKKGYEPLYSLRKKYAFDETESSKFSQGQSHCDAEMNTVCGHNKSSESKLHLLSSSFVESEDSEEQFTCLGTDECSICLDSIRVGDYMRKLPCGHMFHATCVERWLLHAHRCPLCNKDLVSCLNGNISVEDNSWLNSWTQSERRRRPGWNRPFAHIRYLFQEYPFEWNHLQVLFESHGNLSEIPEDDV</sequence>
<keyword evidence="6" id="KW-0479">Metal-binding</keyword>
<evidence type="ECO:0000259" key="14">
    <source>
        <dbReference type="PROSITE" id="PS50089"/>
    </source>
</evidence>
<evidence type="ECO:0000256" key="8">
    <source>
        <dbReference type="ARBA" id="ARBA00022786"/>
    </source>
</evidence>
<dbReference type="GO" id="GO:0006511">
    <property type="term" value="P:ubiquitin-dependent protein catabolic process"/>
    <property type="evidence" value="ECO:0007669"/>
    <property type="project" value="TreeGrafter"/>
</dbReference>
<feature type="domain" description="RING-type" evidence="14">
    <location>
        <begin position="211"/>
        <end position="252"/>
    </location>
</feature>
<keyword evidence="9" id="KW-0862">Zinc</keyword>
<evidence type="ECO:0000256" key="6">
    <source>
        <dbReference type="ARBA" id="ARBA00022723"/>
    </source>
</evidence>
<evidence type="ECO:0000256" key="10">
    <source>
        <dbReference type="ARBA" id="ARBA00022989"/>
    </source>
</evidence>
<dbReference type="InterPro" id="IPR013083">
    <property type="entry name" value="Znf_RING/FYVE/PHD"/>
</dbReference>
<dbReference type="GO" id="GO:0061630">
    <property type="term" value="F:ubiquitin protein ligase activity"/>
    <property type="evidence" value="ECO:0007669"/>
    <property type="project" value="UniProtKB-EC"/>
</dbReference>
<keyword evidence="16" id="KW-1185">Reference proteome</keyword>
<dbReference type="InterPro" id="IPR001841">
    <property type="entry name" value="Znf_RING"/>
</dbReference>
<evidence type="ECO:0000256" key="1">
    <source>
        <dbReference type="ARBA" id="ARBA00000900"/>
    </source>
</evidence>
<dbReference type="GO" id="GO:0016567">
    <property type="term" value="P:protein ubiquitination"/>
    <property type="evidence" value="ECO:0007669"/>
    <property type="project" value="TreeGrafter"/>
</dbReference>
<evidence type="ECO:0000256" key="12">
    <source>
        <dbReference type="PROSITE-ProRule" id="PRU00175"/>
    </source>
</evidence>
<dbReference type="SMART" id="SM00184">
    <property type="entry name" value="RING"/>
    <property type="match status" value="1"/>
</dbReference>
<dbReference type="Gene3D" id="3.30.40.10">
    <property type="entry name" value="Zinc/RING finger domain, C3HC4 (zinc finger)"/>
    <property type="match status" value="1"/>
</dbReference>
<dbReference type="EC" id="2.3.2.27" evidence="3"/>
<evidence type="ECO:0000256" key="3">
    <source>
        <dbReference type="ARBA" id="ARBA00012483"/>
    </source>
</evidence>
<dbReference type="PROSITE" id="PS50089">
    <property type="entry name" value="ZF_RING_2"/>
    <property type="match status" value="1"/>
</dbReference>
<evidence type="ECO:0000256" key="11">
    <source>
        <dbReference type="ARBA" id="ARBA00023136"/>
    </source>
</evidence>
<dbReference type="EMBL" id="BQMJ01000060">
    <property type="protein sequence ID" value="GJQ14849.1"/>
    <property type="molecule type" value="Genomic_DNA"/>
</dbReference>
<evidence type="ECO:0000256" key="9">
    <source>
        <dbReference type="ARBA" id="ARBA00022833"/>
    </source>
</evidence>
<evidence type="ECO:0000256" key="4">
    <source>
        <dbReference type="ARBA" id="ARBA00022679"/>
    </source>
</evidence>
<name>A0A9C7Q1Z0_9RHOD</name>
<dbReference type="PANTHER" id="PTHR45977:SF4">
    <property type="entry name" value="RING-TYPE DOMAIN-CONTAINING PROTEIN"/>
    <property type="match status" value="1"/>
</dbReference>
<accession>A0A9C7Q1Z0</accession>
<reference evidence="15" key="1">
    <citation type="journal article" date="2022" name="Proc. Natl. Acad. Sci. U.S.A.">
        <title>Life cycle and functional genomics of the unicellular red alga Galdieria for elucidating algal and plant evolution and industrial use.</title>
        <authorList>
            <person name="Hirooka S."/>
            <person name="Itabashi T."/>
            <person name="Ichinose T.M."/>
            <person name="Onuma R."/>
            <person name="Fujiwara T."/>
            <person name="Yamashita S."/>
            <person name="Jong L.W."/>
            <person name="Tomita R."/>
            <person name="Iwane A.H."/>
            <person name="Miyagishima S.Y."/>
        </authorList>
    </citation>
    <scope>NUCLEOTIDE SEQUENCE</scope>
    <source>
        <strain evidence="15">NBRC 102759</strain>
    </source>
</reference>
<protein>
    <recommendedName>
        <fullName evidence="3">RING-type E3 ubiquitin transferase</fullName>
        <ecNumber evidence="3">2.3.2.27</ecNumber>
    </recommendedName>
</protein>
<evidence type="ECO:0000256" key="5">
    <source>
        <dbReference type="ARBA" id="ARBA00022692"/>
    </source>
</evidence>
<dbReference type="AlphaFoldDB" id="A0A9C7Q1Z0"/>
<dbReference type="SUPFAM" id="SSF57850">
    <property type="entry name" value="RING/U-box"/>
    <property type="match status" value="1"/>
</dbReference>